<dbReference type="EMBL" id="BLKM01000237">
    <property type="protein sequence ID" value="GFG30634.1"/>
    <property type="molecule type" value="Genomic_DNA"/>
</dbReference>
<reference evidence="2" key="1">
    <citation type="submission" date="2020-01" db="EMBL/GenBank/DDBJ databases">
        <title>Draft genome sequence of the Termite Coptotermes fromosanus.</title>
        <authorList>
            <person name="Itakura S."/>
            <person name="Yosikawa Y."/>
            <person name="Umezawa K."/>
        </authorList>
    </citation>
    <scope>NUCLEOTIDE SEQUENCE [LARGE SCALE GENOMIC DNA]</scope>
</reference>
<feature type="non-terminal residue" evidence="1">
    <location>
        <position position="1"/>
    </location>
</feature>
<dbReference type="Proteomes" id="UP000502823">
    <property type="component" value="Unassembled WGS sequence"/>
</dbReference>
<keyword evidence="2" id="KW-1185">Reference proteome</keyword>
<dbReference type="InParanoid" id="A0A6L2PDL9"/>
<organism evidence="1 2">
    <name type="scientific">Coptotermes formosanus</name>
    <name type="common">Formosan subterranean termite</name>
    <dbReference type="NCBI Taxonomy" id="36987"/>
    <lineage>
        <taxon>Eukaryota</taxon>
        <taxon>Metazoa</taxon>
        <taxon>Ecdysozoa</taxon>
        <taxon>Arthropoda</taxon>
        <taxon>Hexapoda</taxon>
        <taxon>Insecta</taxon>
        <taxon>Pterygota</taxon>
        <taxon>Neoptera</taxon>
        <taxon>Polyneoptera</taxon>
        <taxon>Dictyoptera</taxon>
        <taxon>Blattodea</taxon>
        <taxon>Blattoidea</taxon>
        <taxon>Termitoidae</taxon>
        <taxon>Rhinotermitidae</taxon>
        <taxon>Coptotermes</taxon>
    </lineage>
</organism>
<dbReference type="OrthoDB" id="2668416at2759"/>
<proteinExistence type="predicted"/>
<protein>
    <submittedName>
        <fullName evidence="1">Uncharacterized protein</fullName>
    </submittedName>
</protein>
<gene>
    <name evidence="1" type="ORF">Cfor_00012</name>
</gene>
<evidence type="ECO:0000313" key="2">
    <source>
        <dbReference type="Proteomes" id="UP000502823"/>
    </source>
</evidence>
<evidence type="ECO:0000313" key="1">
    <source>
        <dbReference type="EMBL" id="GFG30634.1"/>
    </source>
</evidence>
<accession>A0A6L2PDL9</accession>
<dbReference type="AlphaFoldDB" id="A0A6L2PDL9"/>
<name>A0A6L2PDL9_COPFO</name>
<sequence>EWLLARVEPLIRKADTNYRAAVSPLERLFVTLRRLAGAEPFTSLMCLLTISKQAISKIVPQICDTTVPVLHDQVFVFFSSLR</sequence>
<comment type="caution">
    <text evidence="1">The sequence shown here is derived from an EMBL/GenBank/DDBJ whole genome shotgun (WGS) entry which is preliminary data.</text>
</comment>